<dbReference type="GO" id="GO:0045121">
    <property type="term" value="C:membrane raft"/>
    <property type="evidence" value="ECO:0007669"/>
    <property type="project" value="TreeGrafter"/>
</dbReference>
<evidence type="ECO:0000313" key="3">
    <source>
        <dbReference type="Proteomes" id="UP000230233"/>
    </source>
</evidence>
<gene>
    <name evidence="2" type="primary">Cnig_chr_V.g16675</name>
    <name evidence="2" type="ORF">B9Z55_016675</name>
</gene>
<feature type="compositionally biased region" description="Low complexity" evidence="1">
    <location>
        <begin position="885"/>
        <end position="898"/>
    </location>
</feature>
<protein>
    <submittedName>
        <fullName evidence="2">Uncharacterized protein</fullName>
    </submittedName>
</protein>
<dbReference type="AlphaFoldDB" id="A0A2G5T639"/>
<dbReference type="Proteomes" id="UP000230233">
    <property type="component" value="Chromosome V"/>
</dbReference>
<dbReference type="PANTHER" id="PTHR21447">
    <property type="entry name" value="RING-TYPE DOMAIN-CONTAINING PROTEIN-RELATED"/>
    <property type="match status" value="1"/>
</dbReference>
<name>A0A2G5T639_9PELO</name>
<feature type="region of interest" description="Disordered" evidence="1">
    <location>
        <begin position="127"/>
        <end position="207"/>
    </location>
</feature>
<proteinExistence type="predicted"/>
<dbReference type="PANTHER" id="PTHR21447:SF13">
    <property type="entry name" value="RING-TYPE DOMAIN-CONTAINING PROTEIN"/>
    <property type="match status" value="1"/>
</dbReference>
<comment type="caution">
    <text evidence="2">The sequence shown here is derived from an EMBL/GenBank/DDBJ whole genome shotgun (WGS) entry which is preliminary data.</text>
</comment>
<dbReference type="EMBL" id="PDUG01000005">
    <property type="protein sequence ID" value="PIC22720.1"/>
    <property type="molecule type" value="Genomic_DNA"/>
</dbReference>
<dbReference type="GO" id="GO:0045087">
    <property type="term" value="P:innate immune response"/>
    <property type="evidence" value="ECO:0007669"/>
    <property type="project" value="TreeGrafter"/>
</dbReference>
<reference evidence="3" key="1">
    <citation type="submission" date="2017-10" db="EMBL/GenBank/DDBJ databases">
        <title>Rapid genome shrinkage in a self-fertile nematode reveals novel sperm competition proteins.</title>
        <authorList>
            <person name="Yin D."/>
            <person name="Schwarz E.M."/>
            <person name="Thomas C.G."/>
            <person name="Felde R.L."/>
            <person name="Korf I.F."/>
            <person name="Cutter A.D."/>
            <person name="Schartner C.M."/>
            <person name="Ralston E.J."/>
            <person name="Meyer B.J."/>
            <person name="Haag E.S."/>
        </authorList>
    </citation>
    <scope>NUCLEOTIDE SEQUENCE [LARGE SCALE GENOMIC DNA]</scope>
    <source>
        <strain evidence="3">JU1422</strain>
    </source>
</reference>
<feature type="compositionally biased region" description="Polar residues" evidence="1">
    <location>
        <begin position="187"/>
        <end position="207"/>
    </location>
</feature>
<accession>A0A2G5T639</accession>
<sequence length="945" mass="109514">MKIFYHGRDMENFLLKSMSYLGSHNNLGVSKTAAYDTILWNYRNRYEKRFLYTKTMLGWIQAVAISASNLNNRAFETGSISYFLKKKEVMVDEDCMMMEFDITELRALSNDFKRRIRQRLEEEASRLAYSRNATRPAESTQKLPTTLDTTSARLRIAKERQDKTTERPIIPSERSLQDAQRQRSDFVLSQNSGDPNSQSDKTSQNGPVLNVQLDKSLQDQNETVGSENIVRRFHLCNVKTHRPFIEKYFPREILEKLYIKHGGFSAEQQRMKIFFQGRDMEHFLLRSISYPGSHNNLGVSKTAAYDKQEVIVDPRHQNQQFFDQLMNVLPKPDDDQESLQLKELISNFTSTVGQDVLGEKLKESLHVIKITVDACKQIMNELSICQPIVRTTVFPKSHIRVFSFRYERFILEFEAIRCWLGASFSKLSLEFSRESGIYRTIPYRDLIDKIGTDPTNIEFVFVTVPRTSRGPIPIPTFEGRFAEFSPDILRSLISEMISSKLIFHDFDRDNWPALKKMFSEVLNKMDSKEGTPCFVDCSKSNEIREWWTRALDKVFHEKTLKLIDTSYKPVMIHNPVKKWKLSKAFPGMEAHVAQLETVSYYSTSEMFECIEKCQMSHLTNKHIPKLFEFFHQQKSCKIINQDCEFCMKKRYDYMEKTYAEYEKKKKEKGPPFLNDIENTTWACLSIKVGSQVAFLLQKQEVIIDPRHQNQQFFDQLINVLPKPDDNQESVQLKELINNFTSTTGYDVLNEKLKDSMHVIKITVDACKQIMNELSICQPIVRTNVFPKSHIRVFSFGYERFVLEFEAIRCWIGASFSKSSMEFSRESGIYRTTPYRDLINKIGTDSASALGEVRDCGLAKRKQHINSTTSRLANAINGSSRMLRPKTSTVSSSSVDSKTAITHPPSAKETVQEPRRQKAAEQQSIKARKDYIVTNHESAHVFHVHN</sequence>
<feature type="compositionally biased region" description="Basic and acidic residues" evidence="1">
    <location>
        <begin position="909"/>
        <end position="918"/>
    </location>
</feature>
<keyword evidence="3" id="KW-1185">Reference proteome</keyword>
<feature type="region of interest" description="Disordered" evidence="1">
    <location>
        <begin position="881"/>
        <end position="924"/>
    </location>
</feature>
<feature type="compositionally biased region" description="Polar residues" evidence="1">
    <location>
        <begin position="131"/>
        <end position="152"/>
    </location>
</feature>
<evidence type="ECO:0000256" key="1">
    <source>
        <dbReference type="SAM" id="MobiDB-lite"/>
    </source>
</evidence>
<evidence type="ECO:0000313" key="2">
    <source>
        <dbReference type="EMBL" id="PIC22720.1"/>
    </source>
</evidence>
<organism evidence="2 3">
    <name type="scientific">Caenorhabditis nigoni</name>
    <dbReference type="NCBI Taxonomy" id="1611254"/>
    <lineage>
        <taxon>Eukaryota</taxon>
        <taxon>Metazoa</taxon>
        <taxon>Ecdysozoa</taxon>
        <taxon>Nematoda</taxon>
        <taxon>Chromadorea</taxon>
        <taxon>Rhabditida</taxon>
        <taxon>Rhabditina</taxon>
        <taxon>Rhabditomorpha</taxon>
        <taxon>Rhabditoidea</taxon>
        <taxon>Rhabditidae</taxon>
        <taxon>Peloderinae</taxon>
        <taxon>Caenorhabditis</taxon>
    </lineage>
</organism>
<feature type="compositionally biased region" description="Basic and acidic residues" evidence="1">
    <location>
        <begin position="156"/>
        <end position="166"/>
    </location>
</feature>